<dbReference type="Pfam" id="PF02770">
    <property type="entry name" value="Acyl-CoA_dh_M"/>
    <property type="match status" value="1"/>
</dbReference>
<dbReference type="InterPro" id="IPR009075">
    <property type="entry name" value="AcylCo_DH/oxidase_C"/>
</dbReference>
<evidence type="ECO:0000256" key="1">
    <source>
        <dbReference type="ARBA" id="ARBA00001974"/>
    </source>
</evidence>
<dbReference type="Gene3D" id="2.40.110.10">
    <property type="entry name" value="Butyryl-CoA Dehydrogenase, subunit A, domain 2"/>
    <property type="match status" value="1"/>
</dbReference>
<keyword evidence="3" id="KW-0285">Flavoprotein</keyword>
<dbReference type="AlphaFoldDB" id="A0A6J6RVT9"/>
<evidence type="ECO:0000313" key="11">
    <source>
        <dbReference type="EMBL" id="CAB4846919.1"/>
    </source>
</evidence>
<dbReference type="FunFam" id="2.40.110.10:FF:000011">
    <property type="entry name" value="Acyl-CoA dehydrogenase FadE34"/>
    <property type="match status" value="1"/>
</dbReference>
<comment type="similarity">
    <text evidence="2">Belongs to the acyl-CoA dehydrogenase family.</text>
</comment>
<dbReference type="InterPro" id="IPR052161">
    <property type="entry name" value="Mycobact_Acyl-CoA_DH"/>
</dbReference>
<comment type="cofactor">
    <cofactor evidence="1">
        <name>FAD</name>
        <dbReference type="ChEBI" id="CHEBI:57692"/>
    </cofactor>
</comment>
<dbReference type="EMBL" id="CAESGF010000010">
    <property type="protein sequence ID" value="CAB4364124.1"/>
    <property type="molecule type" value="Genomic_DNA"/>
</dbReference>
<feature type="domain" description="Acyl-CoA dehydrogenase/oxidase C-terminal" evidence="6">
    <location>
        <begin position="232"/>
        <end position="393"/>
    </location>
</feature>
<dbReference type="InterPro" id="IPR009100">
    <property type="entry name" value="AcylCoA_DH/oxidase_NM_dom_sf"/>
</dbReference>
<dbReference type="EMBL" id="CAEZYF010000010">
    <property type="protein sequence ID" value="CAB4726458.1"/>
    <property type="molecule type" value="Genomic_DNA"/>
</dbReference>
<evidence type="ECO:0000259" key="6">
    <source>
        <dbReference type="Pfam" id="PF00441"/>
    </source>
</evidence>
<dbReference type="PANTHER" id="PTHR43292:SF4">
    <property type="entry name" value="ACYL-COA DEHYDROGENASE FADE34"/>
    <property type="match status" value="1"/>
</dbReference>
<evidence type="ECO:0000259" key="7">
    <source>
        <dbReference type="Pfam" id="PF02770"/>
    </source>
</evidence>
<dbReference type="EMBL" id="CAFBMT010000011">
    <property type="protein sequence ID" value="CAB4939094.1"/>
    <property type="molecule type" value="Genomic_DNA"/>
</dbReference>
<evidence type="ECO:0000256" key="4">
    <source>
        <dbReference type="ARBA" id="ARBA00022827"/>
    </source>
</evidence>
<evidence type="ECO:0000313" key="10">
    <source>
        <dbReference type="EMBL" id="CAB4726458.1"/>
    </source>
</evidence>
<evidence type="ECO:0000256" key="2">
    <source>
        <dbReference type="ARBA" id="ARBA00009347"/>
    </source>
</evidence>
<evidence type="ECO:0000313" key="9">
    <source>
        <dbReference type="EMBL" id="CAB4364124.1"/>
    </source>
</evidence>
<dbReference type="Pfam" id="PF00441">
    <property type="entry name" value="Acyl-CoA_dh_1"/>
    <property type="match status" value="1"/>
</dbReference>
<dbReference type="SUPFAM" id="SSF56645">
    <property type="entry name" value="Acyl-CoA dehydrogenase NM domain-like"/>
    <property type="match status" value="1"/>
</dbReference>
<dbReference type="GO" id="GO:0016627">
    <property type="term" value="F:oxidoreductase activity, acting on the CH-CH group of donors"/>
    <property type="evidence" value="ECO:0007669"/>
    <property type="project" value="InterPro"/>
</dbReference>
<dbReference type="PANTHER" id="PTHR43292">
    <property type="entry name" value="ACYL-COA DEHYDROGENASE"/>
    <property type="match status" value="1"/>
</dbReference>
<dbReference type="Gene3D" id="1.10.540.10">
    <property type="entry name" value="Acyl-CoA dehydrogenase/oxidase, N-terminal domain"/>
    <property type="match status" value="1"/>
</dbReference>
<protein>
    <submittedName>
        <fullName evidence="10">Unannotated protein</fullName>
    </submittedName>
</protein>
<evidence type="ECO:0000313" key="12">
    <source>
        <dbReference type="EMBL" id="CAB4939094.1"/>
    </source>
</evidence>
<organism evidence="10">
    <name type="scientific">freshwater metagenome</name>
    <dbReference type="NCBI Taxonomy" id="449393"/>
    <lineage>
        <taxon>unclassified sequences</taxon>
        <taxon>metagenomes</taxon>
        <taxon>ecological metagenomes</taxon>
    </lineage>
</organism>
<dbReference type="InterPro" id="IPR006091">
    <property type="entry name" value="Acyl-CoA_Oxase/DH_mid-dom"/>
</dbReference>
<reference evidence="10" key="1">
    <citation type="submission" date="2020-05" db="EMBL/GenBank/DDBJ databases">
        <authorList>
            <person name="Chiriac C."/>
            <person name="Salcher M."/>
            <person name="Ghai R."/>
            <person name="Kavagutti S V."/>
        </authorList>
    </citation>
    <scope>NUCLEOTIDE SEQUENCE</scope>
</reference>
<dbReference type="Pfam" id="PF02771">
    <property type="entry name" value="Acyl-CoA_dh_N"/>
    <property type="match status" value="1"/>
</dbReference>
<sequence>MIEELQALEPFREEVRQWCATHIPKNWRTEQLGADHHQFATFHRWWGAQLRDAGYFAPHWPTEWGGGGFSLLQQVVLGEEFARADAPRNGLYQVALFNAGPSILHAGTDEQKAKFLPGIINGTVWCQGFSEPNAGSDLAGLQTRAIRDGDHYVVTGQKVWTSLAMEAEYCILLVRTDPDAPKRKGITYLLMDMKSPGIEVRTIRQATGQSEFCETFLDEVRVPVENRLGAENDGWNVTQATLASERGASLIELAERLRRNGTLGLAEATKGWKNNDGVVQADDPAVQEVLGARYAESMALRQLLNTMVTNVIRRGGVGPEASVVKVFYSELLQRVMKDAVEIGGLQTQLDQPPLMSAGWESGAWLYDYINAFGWTIGGGTSEIMRNIIGERVLGLPRDPEPKGA</sequence>
<dbReference type="SUPFAM" id="SSF47203">
    <property type="entry name" value="Acyl-CoA dehydrogenase C-terminal domain-like"/>
    <property type="match status" value="1"/>
</dbReference>
<dbReference type="InterPro" id="IPR036250">
    <property type="entry name" value="AcylCo_DH-like_C"/>
</dbReference>
<evidence type="ECO:0000313" key="13">
    <source>
        <dbReference type="EMBL" id="CAB4970419.1"/>
    </source>
</evidence>
<dbReference type="InterPro" id="IPR013786">
    <property type="entry name" value="AcylCoA_DH/ox_N"/>
</dbReference>
<dbReference type="EMBL" id="CAFBOL010000001">
    <property type="protein sequence ID" value="CAB4970419.1"/>
    <property type="molecule type" value="Genomic_DNA"/>
</dbReference>
<dbReference type="EMBL" id="CAFBIY010000012">
    <property type="protein sequence ID" value="CAB4846919.1"/>
    <property type="molecule type" value="Genomic_DNA"/>
</dbReference>
<dbReference type="GO" id="GO:0005886">
    <property type="term" value="C:plasma membrane"/>
    <property type="evidence" value="ECO:0007669"/>
    <property type="project" value="TreeGrafter"/>
</dbReference>
<dbReference type="InterPro" id="IPR037069">
    <property type="entry name" value="AcylCoA_DH/ox_N_sf"/>
</dbReference>
<proteinExistence type="inferred from homology"/>
<dbReference type="Gene3D" id="1.20.140.10">
    <property type="entry name" value="Butyryl-CoA Dehydrogenase, subunit A, domain 3"/>
    <property type="match status" value="1"/>
</dbReference>
<dbReference type="InterPro" id="IPR046373">
    <property type="entry name" value="Acyl-CoA_Oxase/DH_mid-dom_sf"/>
</dbReference>
<feature type="domain" description="Acyl-CoA dehydrogenase/oxidase N-terminal" evidence="8">
    <location>
        <begin position="9"/>
        <end position="122"/>
    </location>
</feature>
<name>A0A6J6RVT9_9ZZZZ</name>
<feature type="domain" description="Acyl-CoA oxidase/dehydrogenase middle" evidence="7">
    <location>
        <begin position="126"/>
        <end position="220"/>
    </location>
</feature>
<evidence type="ECO:0000259" key="8">
    <source>
        <dbReference type="Pfam" id="PF02771"/>
    </source>
</evidence>
<gene>
    <name evidence="10" type="ORF">UFOPK2656_01803</name>
    <name evidence="11" type="ORF">UFOPK3267_00368</name>
    <name evidence="12" type="ORF">UFOPK3651_02022</name>
    <name evidence="13" type="ORF">UFOPK3931_00060</name>
    <name evidence="9" type="ORF">UFOPK4189_01891</name>
</gene>
<dbReference type="GO" id="GO:0050660">
    <property type="term" value="F:flavin adenine dinucleotide binding"/>
    <property type="evidence" value="ECO:0007669"/>
    <property type="project" value="InterPro"/>
</dbReference>
<accession>A0A6J6RVT9</accession>
<evidence type="ECO:0000256" key="5">
    <source>
        <dbReference type="ARBA" id="ARBA00023002"/>
    </source>
</evidence>
<keyword evidence="5" id="KW-0560">Oxidoreductase</keyword>
<keyword evidence="4" id="KW-0274">FAD</keyword>
<evidence type="ECO:0000256" key="3">
    <source>
        <dbReference type="ARBA" id="ARBA00022630"/>
    </source>
</evidence>